<reference evidence="17 18" key="1">
    <citation type="journal article" date="2009" name="Science">
        <title>Green evolution and dynamic adaptations revealed by genomes of the marine picoeukaryotes Micromonas.</title>
        <authorList>
            <person name="Worden A.Z."/>
            <person name="Lee J.H."/>
            <person name="Mock T."/>
            <person name="Rouze P."/>
            <person name="Simmons M.P."/>
            <person name="Aerts A.L."/>
            <person name="Allen A.E."/>
            <person name="Cuvelier M.L."/>
            <person name="Derelle E."/>
            <person name="Everett M.V."/>
            <person name="Foulon E."/>
            <person name="Grimwood J."/>
            <person name="Gundlach H."/>
            <person name="Henrissat B."/>
            <person name="Napoli C."/>
            <person name="McDonald S.M."/>
            <person name="Parker M.S."/>
            <person name="Rombauts S."/>
            <person name="Salamov A."/>
            <person name="Von Dassow P."/>
            <person name="Badger J.H."/>
            <person name="Coutinho P.M."/>
            <person name="Demir E."/>
            <person name="Dubchak I."/>
            <person name="Gentemann C."/>
            <person name="Eikrem W."/>
            <person name="Gready J.E."/>
            <person name="John U."/>
            <person name="Lanier W."/>
            <person name="Lindquist E.A."/>
            <person name="Lucas S."/>
            <person name="Mayer K.F."/>
            <person name="Moreau H."/>
            <person name="Not F."/>
            <person name="Otillar R."/>
            <person name="Panaud O."/>
            <person name="Pangilinan J."/>
            <person name="Paulsen I."/>
            <person name="Piegu B."/>
            <person name="Poliakov A."/>
            <person name="Robbens S."/>
            <person name="Schmutz J."/>
            <person name="Toulza E."/>
            <person name="Wyss T."/>
            <person name="Zelensky A."/>
            <person name="Zhou K."/>
            <person name="Armbrust E.V."/>
            <person name="Bhattacharya D."/>
            <person name="Goodenough U.W."/>
            <person name="Van de Peer Y."/>
            <person name="Grigoriev I.V."/>
        </authorList>
    </citation>
    <scope>NUCLEOTIDE SEQUENCE [LARGE SCALE GENOMIC DNA]</scope>
    <source>
        <strain evidence="17 18">CCMP1545</strain>
    </source>
</reference>
<dbReference type="FunFam" id="3.40.50.1010:FF:000002">
    <property type="entry name" value="Exonuclease 1, putative"/>
    <property type="match status" value="1"/>
</dbReference>
<dbReference type="PRINTS" id="PR00853">
    <property type="entry name" value="XPGRADSUPER"/>
</dbReference>
<protein>
    <recommendedName>
        <fullName evidence="3 14">Exonuclease 1</fullName>
        <ecNumber evidence="14">3.1.-.-</ecNumber>
    </recommendedName>
</protein>
<dbReference type="CDD" id="cd09857">
    <property type="entry name" value="PIN_EXO1"/>
    <property type="match status" value="1"/>
</dbReference>
<keyword evidence="12 14" id="KW-0539">Nucleus</keyword>
<evidence type="ECO:0000256" key="3">
    <source>
        <dbReference type="ARBA" id="ARBA00020324"/>
    </source>
</evidence>
<dbReference type="SUPFAM" id="SSF47807">
    <property type="entry name" value="5' to 3' exonuclease, C-terminal subdomain"/>
    <property type="match status" value="1"/>
</dbReference>
<comment type="function">
    <text evidence="14">5'-&gt;3' double-stranded DNA exonuclease which may also possess a cryptic 3'-&gt;5' double-stranded DNA exonuclease activity. Functions in DNA mismatch repair.</text>
</comment>
<keyword evidence="11 14" id="KW-0234">DNA repair</keyword>
<evidence type="ECO:0000256" key="9">
    <source>
        <dbReference type="ARBA" id="ARBA00022842"/>
    </source>
</evidence>
<dbReference type="InterPro" id="IPR006086">
    <property type="entry name" value="XPG-I_dom"/>
</dbReference>
<dbReference type="OMA" id="DCITTED"/>
<evidence type="ECO:0000256" key="13">
    <source>
        <dbReference type="ARBA" id="ARBA00060210"/>
    </source>
</evidence>
<keyword evidence="4 14" id="KW-0540">Nuclease</keyword>
<dbReference type="GeneID" id="9680588"/>
<gene>
    <name evidence="17" type="ORF">MICPUCDRAFT_12681</name>
</gene>
<dbReference type="RefSeq" id="XP_003055538.1">
    <property type="nucleotide sequence ID" value="XM_003055492.1"/>
</dbReference>
<feature type="domain" description="XPG-I" evidence="15">
    <location>
        <begin position="145"/>
        <end position="219"/>
    </location>
</feature>
<dbReference type="Proteomes" id="UP000001876">
    <property type="component" value="Unassembled WGS sequence"/>
</dbReference>
<dbReference type="eggNOG" id="KOG2518">
    <property type="taxonomic scope" value="Eukaryota"/>
</dbReference>
<dbReference type="STRING" id="564608.C1MHR2"/>
<evidence type="ECO:0000256" key="5">
    <source>
        <dbReference type="ARBA" id="ARBA00022723"/>
    </source>
</evidence>
<dbReference type="GO" id="GO:0003677">
    <property type="term" value="F:DNA binding"/>
    <property type="evidence" value="ECO:0007669"/>
    <property type="project" value="UniProtKB-UniRule"/>
</dbReference>
<dbReference type="PANTHER" id="PTHR11081">
    <property type="entry name" value="FLAP ENDONUCLEASE FAMILY MEMBER"/>
    <property type="match status" value="1"/>
</dbReference>
<comment type="subcellular location">
    <subcellularLocation>
        <location evidence="1 14">Nucleus</location>
    </subcellularLocation>
</comment>
<dbReference type="Gene3D" id="3.40.50.1010">
    <property type="entry name" value="5'-nuclease"/>
    <property type="match status" value="1"/>
</dbReference>
<dbReference type="EC" id="3.1.-.-" evidence="14"/>
<comment type="cofactor">
    <cofactor evidence="14">
        <name>Mg(2+)</name>
        <dbReference type="ChEBI" id="CHEBI:18420"/>
    </cofactor>
    <text evidence="14">Binds 2 magnesium ions per subunit. They probably participate in the reaction catalyzed by the enzyme. May bind an additional third magnesium ion after substrate binding.</text>
</comment>
<dbReference type="InterPro" id="IPR006085">
    <property type="entry name" value="XPG_DNA_repair_N"/>
</dbReference>
<dbReference type="Gene3D" id="1.10.150.20">
    <property type="entry name" value="5' to 3' exonuclease, C-terminal subdomain"/>
    <property type="match status" value="1"/>
</dbReference>
<keyword evidence="5 14" id="KW-0479">Metal-binding</keyword>
<accession>C1MHR2</accession>
<evidence type="ECO:0000256" key="6">
    <source>
        <dbReference type="ARBA" id="ARBA00022763"/>
    </source>
</evidence>
<dbReference type="PANTHER" id="PTHR11081:SF8">
    <property type="entry name" value="EXONUCLEASE 1"/>
    <property type="match status" value="1"/>
</dbReference>
<dbReference type="GO" id="GO:0035312">
    <property type="term" value="F:5'-3' DNA exonuclease activity"/>
    <property type="evidence" value="ECO:0007669"/>
    <property type="project" value="UniProtKB-UniRule"/>
</dbReference>
<evidence type="ECO:0000313" key="18">
    <source>
        <dbReference type="Proteomes" id="UP000001876"/>
    </source>
</evidence>
<dbReference type="InterPro" id="IPR044752">
    <property type="entry name" value="PIN-like_EXO1"/>
</dbReference>
<evidence type="ECO:0000256" key="10">
    <source>
        <dbReference type="ARBA" id="ARBA00022881"/>
    </source>
</evidence>
<sequence>MGIKGLPDVLRPWLTPVSVSKYAGKRAAVDAYSWLHKGAYSCALELGTGDRWWARAKRDAPYVRYCVHRAQMLRHFGITPVIVFDGDRLPAKGGEEKERRDRRAEALRKGHERLAARDREGAAFFFAQGVDVSPSMAHELIAALKREGFEFIVAPYEADAQIAALAAMGGGEGGGVDVVFTEDSDLVAYGCPSVLFKLDKFGDAQELRIADGAPLNFTGWSMDLFLGLCVLSGCDFLPNVRGIGIKKAHALVAKHRSIHAVLAVLRGDKKIVVPDGYHENFRRAYWTFKHARVYDPKLRRLRPLNPTPPELE</sequence>
<evidence type="ECO:0000256" key="8">
    <source>
        <dbReference type="ARBA" id="ARBA00022801"/>
    </source>
</evidence>
<dbReference type="Pfam" id="PF00867">
    <property type="entry name" value="XPG_I"/>
    <property type="match status" value="1"/>
</dbReference>
<evidence type="ECO:0000256" key="7">
    <source>
        <dbReference type="ARBA" id="ARBA00022769"/>
    </source>
</evidence>
<evidence type="ECO:0000256" key="11">
    <source>
        <dbReference type="ARBA" id="ARBA00023204"/>
    </source>
</evidence>
<keyword evidence="14" id="KW-0238">DNA-binding</keyword>
<keyword evidence="7 14" id="KW-0228">DNA excision</keyword>
<evidence type="ECO:0000256" key="2">
    <source>
        <dbReference type="ARBA" id="ARBA00010563"/>
    </source>
</evidence>
<keyword evidence="10 14" id="KW-0267">Excision nuclease</keyword>
<evidence type="ECO:0000256" key="1">
    <source>
        <dbReference type="ARBA" id="ARBA00004123"/>
    </source>
</evidence>
<comment type="similarity">
    <text evidence="2 14">Belongs to the XPG/RAD2 endonuclease family. EXO1 subfamily.</text>
</comment>
<dbReference type="GO" id="GO:0006281">
    <property type="term" value="P:DNA repair"/>
    <property type="evidence" value="ECO:0007669"/>
    <property type="project" value="UniProtKB-UniRule"/>
</dbReference>
<organism evidence="18">
    <name type="scientific">Micromonas pusilla (strain CCMP1545)</name>
    <name type="common">Picoplanktonic green alga</name>
    <dbReference type="NCBI Taxonomy" id="564608"/>
    <lineage>
        <taxon>Eukaryota</taxon>
        <taxon>Viridiplantae</taxon>
        <taxon>Chlorophyta</taxon>
        <taxon>Mamiellophyceae</taxon>
        <taxon>Mamiellales</taxon>
        <taxon>Mamiellaceae</taxon>
        <taxon>Micromonas</taxon>
    </lineage>
</organism>
<dbReference type="AlphaFoldDB" id="C1MHR2"/>
<dbReference type="GO" id="GO:0005634">
    <property type="term" value="C:nucleus"/>
    <property type="evidence" value="ECO:0007669"/>
    <property type="project" value="UniProtKB-SubCell"/>
</dbReference>
<keyword evidence="9 14" id="KW-0460">Magnesium</keyword>
<dbReference type="KEGG" id="mpp:MICPUCDRAFT_12681"/>
<comment type="function">
    <text evidence="13">Putative 5'-&gt;3' double-stranded DNA exonuclease which may also contain a cryptic 3'-&gt;5' double-stranded DNA exonuclease activity. May be involved in DNA mismatch repair (MMR).</text>
</comment>
<evidence type="ECO:0000259" key="16">
    <source>
        <dbReference type="SMART" id="SM00485"/>
    </source>
</evidence>
<dbReference type="SUPFAM" id="SSF88723">
    <property type="entry name" value="PIN domain-like"/>
    <property type="match status" value="1"/>
</dbReference>
<dbReference type="InterPro" id="IPR006084">
    <property type="entry name" value="XPG/Rad2"/>
</dbReference>
<keyword evidence="8 14" id="KW-0378">Hydrolase</keyword>
<proteinExistence type="inferred from homology"/>
<dbReference type="InterPro" id="IPR029060">
    <property type="entry name" value="PIN-like_dom_sf"/>
</dbReference>
<evidence type="ECO:0000256" key="12">
    <source>
        <dbReference type="ARBA" id="ARBA00023242"/>
    </source>
</evidence>
<dbReference type="FunFam" id="1.10.150.20:FF:000011">
    <property type="entry name" value="exonuclease 1"/>
    <property type="match status" value="1"/>
</dbReference>
<dbReference type="EMBL" id="GG663735">
    <property type="protein sequence ID" value="EEH60790.1"/>
    <property type="molecule type" value="Genomic_DNA"/>
</dbReference>
<keyword evidence="18" id="KW-1185">Reference proteome</keyword>
<keyword evidence="6 14" id="KW-0227">DNA damage</keyword>
<evidence type="ECO:0000259" key="15">
    <source>
        <dbReference type="SMART" id="SM00484"/>
    </source>
</evidence>
<dbReference type="SMART" id="SM00484">
    <property type="entry name" value="XPGI"/>
    <property type="match status" value="1"/>
</dbReference>
<dbReference type="Pfam" id="PF00752">
    <property type="entry name" value="XPG_N"/>
    <property type="match status" value="1"/>
</dbReference>
<keyword evidence="14" id="KW-0269">Exonuclease</keyword>
<dbReference type="SMART" id="SM00485">
    <property type="entry name" value="XPGN"/>
    <property type="match status" value="1"/>
</dbReference>
<feature type="non-terminal residue" evidence="17">
    <location>
        <position position="312"/>
    </location>
</feature>
<dbReference type="OrthoDB" id="26491at2759"/>
<dbReference type="CDD" id="cd09901">
    <property type="entry name" value="H3TH_FEN1-like"/>
    <property type="match status" value="1"/>
</dbReference>
<evidence type="ECO:0000313" key="17">
    <source>
        <dbReference type="EMBL" id="EEH60790.1"/>
    </source>
</evidence>
<evidence type="ECO:0000256" key="14">
    <source>
        <dbReference type="RuleBase" id="RU910737"/>
    </source>
</evidence>
<evidence type="ECO:0000256" key="4">
    <source>
        <dbReference type="ARBA" id="ARBA00022722"/>
    </source>
</evidence>
<dbReference type="PROSITE" id="PS00841">
    <property type="entry name" value="XPG_1"/>
    <property type="match status" value="1"/>
</dbReference>
<dbReference type="InterPro" id="IPR036279">
    <property type="entry name" value="5-3_exonuclease_C_sf"/>
</dbReference>
<name>C1MHR2_MICPC</name>
<dbReference type="InterPro" id="IPR019974">
    <property type="entry name" value="XPG_CS"/>
</dbReference>
<feature type="domain" description="XPG N-terminal" evidence="16">
    <location>
        <begin position="1"/>
        <end position="106"/>
    </location>
</feature>
<dbReference type="GO" id="GO:0046872">
    <property type="term" value="F:metal ion binding"/>
    <property type="evidence" value="ECO:0007669"/>
    <property type="project" value="UniProtKB-UniRule"/>
</dbReference>
<dbReference type="GO" id="GO:0017108">
    <property type="term" value="F:5'-flap endonuclease activity"/>
    <property type="evidence" value="ECO:0007669"/>
    <property type="project" value="TreeGrafter"/>
</dbReference>